<evidence type="ECO:0000256" key="1">
    <source>
        <dbReference type="SAM" id="Phobius"/>
    </source>
</evidence>
<comment type="caution">
    <text evidence="2">The sequence shown here is derived from an EMBL/GenBank/DDBJ whole genome shotgun (WGS) entry which is preliminary data.</text>
</comment>
<keyword evidence="1" id="KW-0812">Transmembrane</keyword>
<sequence length="233" mass="25047">MRLPPPFGRARSIRLRCVPPRRVSDLEFRFWTLVGVGVFCVLFAMPLFTLVVPDHLDEGHGLAAALWQPGTRNLTIALSVCVLLFATLSAVYTFGIPRTLIRRAVAVDDAGLTVVERPVWWFGGTATRIGWADVRAVDAGAALFRATPGAAHGAGAAVDVHLHRPVPGLPLFAACGYVRGGTSEGADPGGYRVRFGGPGRQMRRDLRRLADALHRARPDLWRGPAPSDDAAAA</sequence>
<accession>A0A2P8D175</accession>
<keyword evidence="1" id="KW-1133">Transmembrane helix</keyword>
<feature type="transmembrane region" description="Helical" evidence="1">
    <location>
        <begin position="30"/>
        <end position="53"/>
    </location>
</feature>
<proteinExistence type="predicted"/>
<protein>
    <submittedName>
        <fullName evidence="2">Uncharacterized protein</fullName>
    </submittedName>
</protein>
<feature type="transmembrane region" description="Helical" evidence="1">
    <location>
        <begin position="73"/>
        <end position="94"/>
    </location>
</feature>
<dbReference type="AlphaFoldDB" id="A0A2P8D175"/>
<evidence type="ECO:0000313" key="2">
    <source>
        <dbReference type="EMBL" id="PSK90968.1"/>
    </source>
</evidence>
<keyword evidence="1" id="KW-0472">Membrane</keyword>
<organism evidence="2 3">
    <name type="scientific">Murinocardiopsis flavida</name>
    <dbReference type="NCBI Taxonomy" id="645275"/>
    <lineage>
        <taxon>Bacteria</taxon>
        <taxon>Bacillati</taxon>
        <taxon>Actinomycetota</taxon>
        <taxon>Actinomycetes</taxon>
        <taxon>Streptosporangiales</taxon>
        <taxon>Nocardiopsidaceae</taxon>
        <taxon>Murinocardiopsis</taxon>
    </lineage>
</organism>
<gene>
    <name evidence="2" type="ORF">CLV63_12195</name>
</gene>
<dbReference type="EMBL" id="PYGA01000021">
    <property type="protein sequence ID" value="PSK90968.1"/>
    <property type="molecule type" value="Genomic_DNA"/>
</dbReference>
<name>A0A2P8D175_9ACTN</name>
<dbReference type="Proteomes" id="UP000240542">
    <property type="component" value="Unassembled WGS sequence"/>
</dbReference>
<evidence type="ECO:0000313" key="3">
    <source>
        <dbReference type="Proteomes" id="UP000240542"/>
    </source>
</evidence>
<reference evidence="2 3" key="1">
    <citation type="submission" date="2018-03" db="EMBL/GenBank/DDBJ databases">
        <title>Genomic Encyclopedia of Archaeal and Bacterial Type Strains, Phase II (KMG-II): from individual species to whole genera.</title>
        <authorList>
            <person name="Goeker M."/>
        </authorList>
    </citation>
    <scope>NUCLEOTIDE SEQUENCE [LARGE SCALE GENOMIC DNA]</scope>
    <source>
        <strain evidence="2 3">DSM 45312</strain>
    </source>
</reference>
<keyword evidence="3" id="KW-1185">Reference proteome</keyword>